<evidence type="ECO:0000256" key="17">
    <source>
        <dbReference type="PIRSR" id="PIRSR600829-3"/>
    </source>
</evidence>
<dbReference type="AlphaFoldDB" id="A0A1G2PMK9"/>
<dbReference type="PANTHER" id="PTHR34299">
    <property type="entry name" value="DIACYLGLYCEROL KINASE"/>
    <property type="match status" value="1"/>
</dbReference>
<comment type="similarity">
    <text evidence="2">Belongs to the bacterial diacylglycerol kinase family.</text>
</comment>
<keyword evidence="10 19" id="KW-1133">Transmembrane helix</keyword>
<dbReference type="GO" id="GO:0005886">
    <property type="term" value="C:plasma membrane"/>
    <property type="evidence" value="ECO:0007669"/>
    <property type="project" value="UniProtKB-SubCell"/>
</dbReference>
<keyword evidence="12 19" id="KW-0472">Membrane</keyword>
<evidence type="ECO:0000256" key="8">
    <source>
        <dbReference type="ARBA" id="ARBA00022777"/>
    </source>
</evidence>
<keyword evidence="18" id="KW-0460">Magnesium</keyword>
<dbReference type="CDD" id="cd14265">
    <property type="entry name" value="UDPK_IM_like"/>
    <property type="match status" value="1"/>
</dbReference>
<sequence>MKKLRKSFGHAANGLKETLVHERNFKIMLGAAFFIVGAMFYLPTSRAEKAILATAIFAILTLEMVNIVIERLLDFLHPAHHEEVRVIKNLMAAIVLIASFGAAIIGLMIFWPHIF</sequence>
<feature type="binding site" evidence="17">
    <location>
        <position position="70"/>
    </location>
    <ligand>
        <name>ATP</name>
        <dbReference type="ChEBI" id="CHEBI:30616"/>
    </ligand>
</feature>
<keyword evidence="8" id="KW-0418">Kinase</keyword>
<dbReference type="GO" id="GO:0005524">
    <property type="term" value="F:ATP binding"/>
    <property type="evidence" value="ECO:0007669"/>
    <property type="project" value="UniProtKB-KW"/>
</dbReference>
<evidence type="ECO:0000256" key="3">
    <source>
        <dbReference type="ARBA" id="ARBA00022475"/>
    </source>
</evidence>
<evidence type="ECO:0000256" key="6">
    <source>
        <dbReference type="ARBA" id="ARBA00022692"/>
    </source>
</evidence>
<feature type="binding site" evidence="18">
    <location>
        <position position="70"/>
    </location>
    <ligand>
        <name>a divalent metal cation</name>
        <dbReference type="ChEBI" id="CHEBI:60240"/>
    </ligand>
</feature>
<comment type="cofactor">
    <cofactor evidence="18">
        <name>Mg(2+)</name>
        <dbReference type="ChEBI" id="CHEBI:18420"/>
    </cofactor>
    <text evidence="18">Mn(2+), Zn(2+), Cd(2+) and Co(2+) support activity to lesser extents.</text>
</comment>
<dbReference type="InterPro" id="IPR036945">
    <property type="entry name" value="DAGK_sf"/>
</dbReference>
<keyword evidence="5" id="KW-0808">Transferase</keyword>
<evidence type="ECO:0000313" key="20">
    <source>
        <dbReference type="EMBL" id="OHA48979.1"/>
    </source>
</evidence>
<evidence type="ECO:0000256" key="10">
    <source>
        <dbReference type="ARBA" id="ARBA00022989"/>
    </source>
</evidence>
<evidence type="ECO:0000256" key="16">
    <source>
        <dbReference type="PIRSR" id="PIRSR600829-2"/>
    </source>
</evidence>
<proteinExistence type="inferred from homology"/>
<comment type="caution">
    <text evidence="20">The sequence shown here is derived from an EMBL/GenBank/DDBJ whole genome shotgun (WGS) entry which is preliminary data.</text>
</comment>
<feature type="active site" description="Proton acceptor" evidence="15">
    <location>
        <position position="63"/>
    </location>
</feature>
<keyword evidence="4" id="KW-0444">Lipid biosynthesis</keyword>
<keyword evidence="7 17" id="KW-0547">Nucleotide-binding</keyword>
<keyword evidence="13" id="KW-0594">Phospholipid biosynthesis</keyword>
<feature type="transmembrane region" description="Helical" evidence="19">
    <location>
        <begin position="25"/>
        <end position="44"/>
    </location>
</feature>
<evidence type="ECO:0000256" key="12">
    <source>
        <dbReference type="ARBA" id="ARBA00023136"/>
    </source>
</evidence>
<evidence type="ECO:0000256" key="2">
    <source>
        <dbReference type="ARBA" id="ARBA00005967"/>
    </source>
</evidence>
<name>A0A1G2PMK9_9BACT</name>
<evidence type="ECO:0000256" key="15">
    <source>
        <dbReference type="PIRSR" id="PIRSR600829-1"/>
    </source>
</evidence>
<keyword evidence="3" id="KW-1003">Cell membrane</keyword>
<keyword evidence="18" id="KW-0479">Metal-binding</keyword>
<evidence type="ECO:0000256" key="19">
    <source>
        <dbReference type="SAM" id="Phobius"/>
    </source>
</evidence>
<accession>A0A1G2PMK9</accession>
<feature type="transmembrane region" description="Helical" evidence="19">
    <location>
        <begin position="50"/>
        <end position="69"/>
    </location>
</feature>
<feature type="binding site" evidence="17">
    <location>
        <position position="22"/>
    </location>
    <ligand>
        <name>ATP</name>
        <dbReference type="ChEBI" id="CHEBI:30616"/>
    </ligand>
</feature>
<evidence type="ECO:0000256" key="11">
    <source>
        <dbReference type="ARBA" id="ARBA00023098"/>
    </source>
</evidence>
<gene>
    <name evidence="20" type="ORF">A2W59_02305</name>
</gene>
<evidence type="ECO:0000256" key="14">
    <source>
        <dbReference type="ARBA" id="ARBA00023264"/>
    </source>
</evidence>
<evidence type="ECO:0000256" key="5">
    <source>
        <dbReference type="ARBA" id="ARBA00022679"/>
    </source>
</evidence>
<dbReference type="EMBL" id="MHSU01000039">
    <property type="protein sequence ID" value="OHA48979.1"/>
    <property type="molecule type" value="Genomic_DNA"/>
</dbReference>
<comment type="subcellular location">
    <subcellularLocation>
        <location evidence="1">Cell membrane</location>
        <topology evidence="1">Multi-pass membrane protein</topology>
    </subcellularLocation>
</comment>
<dbReference type="Pfam" id="PF01219">
    <property type="entry name" value="DAGK_prokar"/>
    <property type="match status" value="1"/>
</dbReference>
<keyword evidence="14" id="KW-1208">Phospholipid metabolism</keyword>
<dbReference type="Proteomes" id="UP000178646">
    <property type="component" value="Unassembled WGS sequence"/>
</dbReference>
<evidence type="ECO:0000256" key="7">
    <source>
        <dbReference type="ARBA" id="ARBA00022741"/>
    </source>
</evidence>
<keyword evidence="11" id="KW-0443">Lipid metabolism</keyword>
<dbReference type="PANTHER" id="PTHR34299:SF1">
    <property type="entry name" value="DIACYLGLYCEROL KINASE"/>
    <property type="match status" value="1"/>
</dbReference>
<feature type="binding site" evidence="16">
    <location>
        <position position="63"/>
    </location>
    <ligand>
        <name>substrate</name>
    </ligand>
</feature>
<reference evidence="20 21" key="1">
    <citation type="journal article" date="2016" name="Nat. Commun.">
        <title>Thousands of microbial genomes shed light on interconnected biogeochemical processes in an aquifer system.</title>
        <authorList>
            <person name="Anantharaman K."/>
            <person name="Brown C.T."/>
            <person name="Hug L.A."/>
            <person name="Sharon I."/>
            <person name="Castelle C.J."/>
            <person name="Probst A.J."/>
            <person name="Thomas B.C."/>
            <person name="Singh A."/>
            <person name="Wilkins M.J."/>
            <person name="Karaoz U."/>
            <person name="Brodie E.L."/>
            <person name="Williams K.H."/>
            <person name="Hubbard S.S."/>
            <person name="Banfield J.F."/>
        </authorList>
    </citation>
    <scope>NUCLEOTIDE SEQUENCE [LARGE SCALE GENOMIC DNA]</scope>
</reference>
<dbReference type="InterPro" id="IPR000829">
    <property type="entry name" value="DAGK"/>
</dbReference>
<feature type="transmembrane region" description="Helical" evidence="19">
    <location>
        <begin position="90"/>
        <end position="111"/>
    </location>
</feature>
<evidence type="ECO:0000256" key="4">
    <source>
        <dbReference type="ARBA" id="ARBA00022516"/>
    </source>
</evidence>
<feature type="binding site" evidence="18">
    <location>
        <position position="22"/>
    </location>
    <ligand>
        <name>a divalent metal cation</name>
        <dbReference type="ChEBI" id="CHEBI:60240"/>
    </ligand>
</feature>
<evidence type="ECO:0000256" key="13">
    <source>
        <dbReference type="ARBA" id="ARBA00023209"/>
    </source>
</evidence>
<organism evidence="20 21">
    <name type="scientific">Candidatus Terrybacteria bacterium RIFCSPHIGHO2_02_41_19</name>
    <dbReference type="NCBI Taxonomy" id="1802364"/>
    <lineage>
        <taxon>Bacteria</taxon>
        <taxon>Candidatus Terryibacteriota</taxon>
    </lineage>
</organism>
<dbReference type="InterPro" id="IPR033717">
    <property type="entry name" value="UDPK"/>
</dbReference>
<dbReference type="GO" id="GO:0046872">
    <property type="term" value="F:metal ion binding"/>
    <property type="evidence" value="ECO:0007669"/>
    <property type="project" value="UniProtKB-KW"/>
</dbReference>
<protein>
    <recommendedName>
        <fullName evidence="22">Diacylglycerol kinase</fullName>
    </recommendedName>
</protein>
<evidence type="ECO:0000256" key="9">
    <source>
        <dbReference type="ARBA" id="ARBA00022840"/>
    </source>
</evidence>
<evidence type="ECO:0008006" key="22">
    <source>
        <dbReference type="Google" id="ProtNLM"/>
    </source>
</evidence>
<dbReference type="GO" id="GO:0016301">
    <property type="term" value="F:kinase activity"/>
    <property type="evidence" value="ECO:0007669"/>
    <property type="project" value="UniProtKB-KW"/>
</dbReference>
<dbReference type="GO" id="GO:0008654">
    <property type="term" value="P:phospholipid biosynthetic process"/>
    <property type="evidence" value="ECO:0007669"/>
    <property type="project" value="UniProtKB-KW"/>
</dbReference>
<keyword evidence="9 17" id="KW-0067">ATP-binding</keyword>
<evidence type="ECO:0000313" key="21">
    <source>
        <dbReference type="Proteomes" id="UP000178646"/>
    </source>
</evidence>
<evidence type="ECO:0000256" key="18">
    <source>
        <dbReference type="PIRSR" id="PIRSR600829-4"/>
    </source>
</evidence>
<keyword evidence="6 19" id="KW-0812">Transmembrane</keyword>
<dbReference type="Gene3D" id="1.10.287.3610">
    <property type="match status" value="1"/>
</dbReference>
<evidence type="ECO:0000256" key="1">
    <source>
        <dbReference type="ARBA" id="ARBA00004651"/>
    </source>
</evidence>